<name>A0A2M8DQ79_9BACT</name>
<dbReference type="GO" id="GO:0016740">
    <property type="term" value="F:transferase activity"/>
    <property type="evidence" value="ECO:0007669"/>
    <property type="project" value="UniProtKB-KW"/>
</dbReference>
<dbReference type="InterPro" id="IPR027417">
    <property type="entry name" value="P-loop_NTPase"/>
</dbReference>
<organism evidence="11 12">
    <name type="scientific">Candidatus Komeilibacteria bacterium CG_4_9_14_0_8_um_filter_36_9</name>
    <dbReference type="NCBI Taxonomy" id="1974473"/>
    <lineage>
        <taxon>Bacteria</taxon>
        <taxon>Candidatus Komeiliibacteriota</taxon>
    </lineage>
</organism>
<dbReference type="NCBIfam" id="TIGR00150">
    <property type="entry name" value="T6A_YjeE"/>
    <property type="match status" value="1"/>
</dbReference>
<gene>
    <name evidence="11" type="ORF">CO073_04160</name>
</gene>
<evidence type="ECO:0000256" key="6">
    <source>
        <dbReference type="ARBA" id="ARBA00022723"/>
    </source>
</evidence>
<dbReference type="SUPFAM" id="SSF52540">
    <property type="entry name" value="P-loop containing nucleoside triphosphate hydrolases"/>
    <property type="match status" value="1"/>
</dbReference>
<sequence>MKRSEKSKNEAETLNIAKEMAGKFRGGEVIALTGDLGAGKTIFTKGLAQGLGYKKIITSPTFVLMKVYQPDNPVVTNFVHVDCYRIDSSEDLYGIGFNDYLGRADTVVAIEWAEKVKDVLHKKLKLINVKIKSGRKETERYVEIS</sequence>
<evidence type="ECO:0000256" key="1">
    <source>
        <dbReference type="ARBA" id="ARBA00004496"/>
    </source>
</evidence>
<comment type="subcellular location">
    <subcellularLocation>
        <location evidence="1">Cytoplasm</location>
    </subcellularLocation>
</comment>
<dbReference type="GO" id="GO:0005737">
    <property type="term" value="C:cytoplasm"/>
    <property type="evidence" value="ECO:0007669"/>
    <property type="project" value="UniProtKB-SubCell"/>
</dbReference>
<keyword evidence="8" id="KW-0067">ATP-binding</keyword>
<reference evidence="12" key="1">
    <citation type="submission" date="2017-09" db="EMBL/GenBank/DDBJ databases">
        <title>Depth-based differentiation of microbial function through sediment-hosted aquifers and enrichment of novel symbionts in the deep terrestrial subsurface.</title>
        <authorList>
            <person name="Probst A.J."/>
            <person name="Ladd B."/>
            <person name="Jarett J.K."/>
            <person name="Geller-Mcgrath D.E."/>
            <person name="Sieber C.M.K."/>
            <person name="Emerson J.B."/>
            <person name="Anantharaman K."/>
            <person name="Thomas B.C."/>
            <person name="Malmstrom R."/>
            <person name="Stieglmeier M."/>
            <person name="Klingl A."/>
            <person name="Woyke T."/>
            <person name="Ryan C.M."/>
            <person name="Banfield J.F."/>
        </authorList>
    </citation>
    <scope>NUCLEOTIDE SEQUENCE [LARGE SCALE GENOMIC DNA]</scope>
</reference>
<keyword evidence="9" id="KW-0460">Magnesium</keyword>
<dbReference type="InterPro" id="IPR003442">
    <property type="entry name" value="T6A_TsaE"/>
</dbReference>
<dbReference type="Proteomes" id="UP000230136">
    <property type="component" value="Unassembled WGS sequence"/>
</dbReference>
<evidence type="ECO:0000256" key="10">
    <source>
        <dbReference type="ARBA" id="ARBA00032441"/>
    </source>
</evidence>
<dbReference type="PANTHER" id="PTHR33540:SF2">
    <property type="entry name" value="TRNA THREONYLCARBAMOYLADENOSINE BIOSYNTHESIS PROTEIN TSAE"/>
    <property type="match status" value="1"/>
</dbReference>
<evidence type="ECO:0000256" key="9">
    <source>
        <dbReference type="ARBA" id="ARBA00022842"/>
    </source>
</evidence>
<dbReference type="GO" id="GO:0002949">
    <property type="term" value="P:tRNA threonylcarbamoyladenosine modification"/>
    <property type="evidence" value="ECO:0007669"/>
    <property type="project" value="InterPro"/>
</dbReference>
<comment type="similarity">
    <text evidence="2">Belongs to the TsaE family.</text>
</comment>
<dbReference type="Pfam" id="PF02367">
    <property type="entry name" value="TsaE"/>
    <property type="match status" value="1"/>
</dbReference>
<keyword evidence="6" id="KW-0479">Metal-binding</keyword>
<comment type="caution">
    <text evidence="11">The sequence shown here is derived from an EMBL/GenBank/DDBJ whole genome shotgun (WGS) entry which is preliminary data.</text>
</comment>
<dbReference type="AlphaFoldDB" id="A0A2M8DQ79"/>
<evidence type="ECO:0000256" key="8">
    <source>
        <dbReference type="ARBA" id="ARBA00022840"/>
    </source>
</evidence>
<keyword evidence="11" id="KW-0808">Transferase</keyword>
<evidence type="ECO:0000313" key="12">
    <source>
        <dbReference type="Proteomes" id="UP000230136"/>
    </source>
</evidence>
<dbReference type="Gene3D" id="3.40.50.300">
    <property type="entry name" value="P-loop containing nucleotide triphosphate hydrolases"/>
    <property type="match status" value="1"/>
</dbReference>
<evidence type="ECO:0000256" key="4">
    <source>
        <dbReference type="ARBA" id="ARBA00022490"/>
    </source>
</evidence>
<evidence type="ECO:0000256" key="2">
    <source>
        <dbReference type="ARBA" id="ARBA00007599"/>
    </source>
</evidence>
<evidence type="ECO:0000313" key="11">
    <source>
        <dbReference type="EMBL" id="PJC01191.1"/>
    </source>
</evidence>
<dbReference type="GO" id="GO:0005524">
    <property type="term" value="F:ATP binding"/>
    <property type="evidence" value="ECO:0007669"/>
    <property type="project" value="UniProtKB-KW"/>
</dbReference>
<protein>
    <recommendedName>
        <fullName evidence="3">tRNA threonylcarbamoyladenosine biosynthesis protein TsaE</fullName>
    </recommendedName>
    <alternativeName>
        <fullName evidence="10">t(6)A37 threonylcarbamoyladenosine biosynthesis protein TsaE</fullName>
    </alternativeName>
</protein>
<dbReference type="EMBL" id="PFSY01000188">
    <property type="protein sequence ID" value="PJC01191.1"/>
    <property type="molecule type" value="Genomic_DNA"/>
</dbReference>
<dbReference type="GO" id="GO:0046872">
    <property type="term" value="F:metal ion binding"/>
    <property type="evidence" value="ECO:0007669"/>
    <property type="project" value="UniProtKB-KW"/>
</dbReference>
<keyword evidence="5" id="KW-0819">tRNA processing</keyword>
<evidence type="ECO:0000256" key="7">
    <source>
        <dbReference type="ARBA" id="ARBA00022741"/>
    </source>
</evidence>
<proteinExistence type="inferred from homology"/>
<keyword evidence="7" id="KW-0547">Nucleotide-binding</keyword>
<evidence type="ECO:0000256" key="5">
    <source>
        <dbReference type="ARBA" id="ARBA00022694"/>
    </source>
</evidence>
<dbReference type="PANTHER" id="PTHR33540">
    <property type="entry name" value="TRNA THREONYLCARBAMOYLADENOSINE BIOSYNTHESIS PROTEIN TSAE"/>
    <property type="match status" value="1"/>
</dbReference>
<keyword evidence="4" id="KW-0963">Cytoplasm</keyword>
<evidence type="ECO:0000256" key="3">
    <source>
        <dbReference type="ARBA" id="ARBA00019010"/>
    </source>
</evidence>
<accession>A0A2M8DQ79</accession>